<evidence type="ECO:0000256" key="6">
    <source>
        <dbReference type="ARBA" id="ARBA00022603"/>
    </source>
</evidence>
<gene>
    <name evidence="12" type="ORF">PoMZ_07325</name>
</gene>
<keyword evidence="8 11" id="KW-0949">S-adenosyl-L-methionine</keyword>
<comment type="catalytic activity">
    <reaction evidence="10 11">
        <text>uridine(44) in tRNA(Ser) + S-adenosyl-L-methionine = 2'-O-methyluridine(44) in tRNA(Ser) + S-adenosyl-L-homocysteine + H(+)</text>
        <dbReference type="Rhea" id="RHEA:43100"/>
        <dbReference type="Rhea" id="RHEA-COMP:10339"/>
        <dbReference type="Rhea" id="RHEA-COMP:10340"/>
        <dbReference type="ChEBI" id="CHEBI:15378"/>
        <dbReference type="ChEBI" id="CHEBI:57856"/>
        <dbReference type="ChEBI" id="CHEBI:59789"/>
        <dbReference type="ChEBI" id="CHEBI:65315"/>
        <dbReference type="ChEBI" id="CHEBI:74478"/>
        <dbReference type="EC" id="2.1.1.211"/>
    </reaction>
</comment>
<evidence type="ECO:0000256" key="8">
    <source>
        <dbReference type="ARBA" id="ARBA00022691"/>
    </source>
</evidence>
<dbReference type="EC" id="2.1.1.211" evidence="3 11"/>
<comment type="subcellular location">
    <subcellularLocation>
        <location evidence="1 11">Cytoplasm</location>
    </subcellularLocation>
</comment>
<organism evidence="12 13">
    <name type="scientific">Pyricularia oryzae</name>
    <name type="common">Rice blast fungus</name>
    <name type="synonym">Magnaporthe oryzae</name>
    <dbReference type="NCBI Taxonomy" id="318829"/>
    <lineage>
        <taxon>Eukaryota</taxon>
        <taxon>Fungi</taxon>
        <taxon>Dikarya</taxon>
        <taxon>Ascomycota</taxon>
        <taxon>Pezizomycotina</taxon>
        <taxon>Sordariomycetes</taxon>
        <taxon>Sordariomycetidae</taxon>
        <taxon>Magnaporthales</taxon>
        <taxon>Pyriculariaceae</taxon>
        <taxon>Pyricularia</taxon>
    </lineage>
</organism>
<name>A0A4P7NEU5_PYROR</name>
<evidence type="ECO:0000256" key="7">
    <source>
        <dbReference type="ARBA" id="ARBA00022679"/>
    </source>
</evidence>
<dbReference type="Pfam" id="PF07757">
    <property type="entry name" value="AdoMet_MTase"/>
    <property type="match status" value="1"/>
</dbReference>
<keyword evidence="6 11" id="KW-0489">Methyltransferase</keyword>
<evidence type="ECO:0000256" key="4">
    <source>
        <dbReference type="ARBA" id="ARBA00017788"/>
    </source>
</evidence>
<evidence type="ECO:0000256" key="3">
    <source>
        <dbReference type="ARBA" id="ARBA00012795"/>
    </source>
</evidence>
<evidence type="ECO:0000256" key="10">
    <source>
        <dbReference type="ARBA" id="ARBA00047957"/>
    </source>
</evidence>
<evidence type="ECO:0000256" key="1">
    <source>
        <dbReference type="ARBA" id="ARBA00004496"/>
    </source>
</evidence>
<reference evidence="12 13" key="1">
    <citation type="journal article" date="2019" name="Mol. Biol. Evol.">
        <title>Blast fungal genomes show frequent chromosomal changes, gene gains and losses, and effector gene turnover.</title>
        <authorList>
            <person name="Gomez Luciano L.B."/>
            <person name="Jason Tsai I."/>
            <person name="Chuma I."/>
            <person name="Tosa Y."/>
            <person name="Chen Y.H."/>
            <person name="Li J.Y."/>
            <person name="Li M.Y."/>
            <person name="Jade Lu M.Y."/>
            <person name="Nakayashiki H."/>
            <person name="Li W.H."/>
        </authorList>
    </citation>
    <scope>NUCLEOTIDE SEQUENCE [LARGE SCALE GENOMIC DNA]</scope>
    <source>
        <strain evidence="12">MZ5-1-6</strain>
    </source>
</reference>
<keyword evidence="9 11" id="KW-0819">tRNA processing</keyword>
<evidence type="ECO:0000313" key="12">
    <source>
        <dbReference type="EMBL" id="QBZ60384.1"/>
    </source>
</evidence>
<dbReference type="InterPro" id="IPR011671">
    <property type="entry name" value="tRNA_uracil_MeTrfase"/>
</dbReference>
<dbReference type="Proteomes" id="UP000294847">
    <property type="component" value="Chromosome 4"/>
</dbReference>
<evidence type="ECO:0000256" key="11">
    <source>
        <dbReference type="RuleBase" id="RU368004"/>
    </source>
</evidence>
<accession>A0A4P7NEU5</accession>
<protein>
    <recommendedName>
        <fullName evidence="4 11">tRNA (uracil-O(2)-)-methyltransferase</fullName>
        <ecNumber evidence="3 11">2.1.1.211</ecNumber>
    </recommendedName>
</protein>
<sequence>MSTGEVREYGPDAKPAICGLQTAGDQSDDLLPWRPICHRPCEFGLVHFDYAMVNAVKNPNLLSSWLFRAEILSEIEHDQAEVCPVQGESTLPRCPALQGFRLERAYLRQIIPRNTRRDSPMIQSCTFYVDSAQDPDTGIRRSLVLYLPHLDSTEEFPYYHPRVRGVGLLHEWNDEQGKGTFSIHYQLFPEGSMTPRLQSTALNMLSILHKLGQGQLNGYVKRVHHDRLVPKSALQDRYSGLRDRYAKELVGGWAESTDPMKHVFEDLCIAAFLIELWAEMYKTLEFPGFVDIGAGNGLLVHILNLEGYRGWGFDARARKSWHVYNGLQADGQPTLQELVLIPSLVGQEVSPGKNDVEVSPQTVGVHDGVFPKGTFIISNHADELTPWTPLIATASGCPFLAIPCCSHNLTGARFRAPRPTDKSKSHSAYSSLVAWVSDIATDCGWEVESEMLRIPSTRNTAIVGRHRTVDTTEVAIDQVIARYGGSGDYCENAMKLVKSISPRRH</sequence>
<evidence type="ECO:0000256" key="2">
    <source>
        <dbReference type="ARBA" id="ARBA00009056"/>
    </source>
</evidence>
<evidence type="ECO:0000256" key="5">
    <source>
        <dbReference type="ARBA" id="ARBA00022490"/>
    </source>
</evidence>
<proteinExistence type="inferred from homology"/>
<dbReference type="AlphaFoldDB" id="A0A4P7NEU5"/>
<evidence type="ECO:0000256" key="9">
    <source>
        <dbReference type="ARBA" id="ARBA00022694"/>
    </source>
</evidence>
<keyword evidence="5 11" id="KW-0963">Cytoplasm</keyword>
<comment type="function">
    <text evidence="11">Adenosyl-L-methionine (AdoMet)-dependent tRNA (uracil-O(2)-)-methyltransferase.</text>
</comment>
<dbReference type="GO" id="GO:0030488">
    <property type="term" value="P:tRNA methylation"/>
    <property type="evidence" value="ECO:0007669"/>
    <property type="project" value="UniProtKB-UniRule"/>
</dbReference>
<dbReference type="PANTHER" id="PTHR21210">
    <property type="entry name" value="TRNA (URACIL-O(2)-)-METHYLTRANSFERASE-RELATED"/>
    <property type="match status" value="1"/>
</dbReference>
<evidence type="ECO:0000313" key="13">
    <source>
        <dbReference type="Proteomes" id="UP000294847"/>
    </source>
</evidence>
<dbReference type="GO" id="GO:0141101">
    <property type="term" value="F:tRNA(Ser) (uridine(44)-2'-O-)-methyltransferase activity"/>
    <property type="evidence" value="ECO:0007669"/>
    <property type="project" value="UniProtKB-EC"/>
</dbReference>
<dbReference type="GO" id="GO:0005737">
    <property type="term" value="C:cytoplasm"/>
    <property type="evidence" value="ECO:0007669"/>
    <property type="project" value="UniProtKB-SubCell"/>
</dbReference>
<dbReference type="PANTHER" id="PTHR21210:SF0">
    <property type="entry name" value="TRNA (URACIL-O(2)-)-METHYLTRANSFERASE-RELATED"/>
    <property type="match status" value="1"/>
</dbReference>
<comment type="similarity">
    <text evidence="2 11">Belongs to the TRM44 family.</text>
</comment>
<dbReference type="EMBL" id="CP034207">
    <property type="protein sequence ID" value="QBZ60384.1"/>
    <property type="molecule type" value="Genomic_DNA"/>
</dbReference>
<keyword evidence="7 11" id="KW-0808">Transferase</keyword>